<dbReference type="AlphaFoldDB" id="A0A6S6TT66"/>
<name>A0A6S6TT66_9GAMM</name>
<proteinExistence type="predicted"/>
<gene>
    <name evidence="1" type="ORF">HELGO_WM20875</name>
</gene>
<evidence type="ECO:0000313" key="1">
    <source>
        <dbReference type="EMBL" id="CAA6819283.1"/>
    </source>
</evidence>
<accession>A0A6S6TT66</accession>
<organism evidence="1">
    <name type="scientific">uncultured Thiotrichaceae bacterium</name>
    <dbReference type="NCBI Taxonomy" id="298394"/>
    <lineage>
        <taxon>Bacteria</taxon>
        <taxon>Pseudomonadati</taxon>
        <taxon>Pseudomonadota</taxon>
        <taxon>Gammaproteobacteria</taxon>
        <taxon>Thiotrichales</taxon>
        <taxon>Thiotrichaceae</taxon>
        <taxon>environmental samples</taxon>
    </lineage>
</organism>
<dbReference type="EMBL" id="CACVAV010000299">
    <property type="protein sequence ID" value="CAA6819283.1"/>
    <property type="molecule type" value="Genomic_DNA"/>
</dbReference>
<sequence>MSVRKKSRIERLLSFNQHRKRFGAGKASSALLNNEFSALKARYIEGTTPDYTHGAEKDVEQHLLNLREEFAGQPELLYVHASLIVLIRREYKVDEHFQQFTKLWETEKDWLCSQLNTRWLVSAADTFADYSDNPTERALALSASLLANTVKMQETERYLQGTETVPDNAERLAQLTSKRVDLFDGTSAFAVGTDDTLRNMRWRIDSISALHSTGSLVAEIFNRLQHQDTVYQRFRQRHTRDKTRWW</sequence>
<reference evidence="1" key="1">
    <citation type="submission" date="2020-01" db="EMBL/GenBank/DDBJ databases">
        <authorList>
            <person name="Meier V. D."/>
            <person name="Meier V D."/>
        </authorList>
    </citation>
    <scope>NUCLEOTIDE SEQUENCE</scope>
    <source>
        <strain evidence="1">HLG_WM_MAG_08</strain>
    </source>
</reference>
<protein>
    <submittedName>
        <fullName evidence="1">Uncharacterized protein</fullName>
    </submittedName>
</protein>